<dbReference type="SUPFAM" id="SSF53850">
    <property type="entry name" value="Periplasmic binding protein-like II"/>
    <property type="match status" value="1"/>
</dbReference>
<organism evidence="6">
    <name type="scientific">freshwater metagenome</name>
    <dbReference type="NCBI Taxonomy" id="449393"/>
    <lineage>
        <taxon>unclassified sequences</taxon>
        <taxon>metagenomes</taxon>
        <taxon>ecological metagenomes</taxon>
    </lineage>
</organism>
<dbReference type="InterPro" id="IPR005119">
    <property type="entry name" value="LysR_subst-bd"/>
</dbReference>
<dbReference type="SUPFAM" id="SSF46785">
    <property type="entry name" value="Winged helix' DNA-binding domain"/>
    <property type="match status" value="1"/>
</dbReference>
<proteinExistence type="inferred from homology"/>
<gene>
    <name evidence="6" type="ORF">UFOPK3564_01237</name>
</gene>
<sequence length="292" mass="31141">MPLYAPRMDVRLDGLRALIAVVDEGSFTSAATVRGRSQATVSRSVAALERQVGGVLLDRSSRDLRPTPLGTRVIPAARRVLRAVDDLERAVVEGTTELRVGFAWSALGRHTGVVQRRWAQLFPGRRLVFEQVGSATAGLESGDVDVAVLRRQPDPAAFDGVLVGSEPRVVALADDHPLARRTGLALGDFDGVRIAIDAGTGTTTSGLWDGTGATVSTRPVHGVDEWLTVIASGEAVGVTPESTTAQYRRSGVVFRPLRGPAPVPVRIAWRRGDPPELLDAFVRLVTEAYADG</sequence>
<dbReference type="GO" id="GO:0003677">
    <property type="term" value="F:DNA binding"/>
    <property type="evidence" value="ECO:0007669"/>
    <property type="project" value="UniProtKB-KW"/>
</dbReference>
<dbReference type="InterPro" id="IPR036388">
    <property type="entry name" value="WH-like_DNA-bd_sf"/>
</dbReference>
<dbReference type="FunFam" id="1.10.10.10:FF:000001">
    <property type="entry name" value="LysR family transcriptional regulator"/>
    <property type="match status" value="1"/>
</dbReference>
<name>A0A6J7H3L3_9ZZZZ</name>
<evidence type="ECO:0000259" key="5">
    <source>
        <dbReference type="PROSITE" id="PS50931"/>
    </source>
</evidence>
<dbReference type="Gene3D" id="3.40.190.10">
    <property type="entry name" value="Periplasmic binding protein-like II"/>
    <property type="match status" value="2"/>
</dbReference>
<dbReference type="InterPro" id="IPR036390">
    <property type="entry name" value="WH_DNA-bd_sf"/>
</dbReference>
<accession>A0A6J7H3L3</accession>
<reference evidence="6" key="1">
    <citation type="submission" date="2020-05" db="EMBL/GenBank/DDBJ databases">
        <authorList>
            <person name="Chiriac C."/>
            <person name="Salcher M."/>
            <person name="Ghai R."/>
            <person name="Kavagutti S V."/>
        </authorList>
    </citation>
    <scope>NUCLEOTIDE SEQUENCE</scope>
</reference>
<dbReference type="PROSITE" id="PS50931">
    <property type="entry name" value="HTH_LYSR"/>
    <property type="match status" value="1"/>
</dbReference>
<evidence type="ECO:0000256" key="2">
    <source>
        <dbReference type="ARBA" id="ARBA00023015"/>
    </source>
</evidence>
<evidence type="ECO:0000313" key="6">
    <source>
        <dbReference type="EMBL" id="CAB4910970.1"/>
    </source>
</evidence>
<dbReference type="GO" id="GO:0003700">
    <property type="term" value="F:DNA-binding transcription factor activity"/>
    <property type="evidence" value="ECO:0007669"/>
    <property type="project" value="InterPro"/>
</dbReference>
<evidence type="ECO:0000256" key="3">
    <source>
        <dbReference type="ARBA" id="ARBA00023125"/>
    </source>
</evidence>
<keyword evidence="4" id="KW-0804">Transcription</keyword>
<dbReference type="PANTHER" id="PTHR30346:SF0">
    <property type="entry name" value="HCA OPERON TRANSCRIPTIONAL ACTIVATOR HCAR"/>
    <property type="match status" value="1"/>
</dbReference>
<dbReference type="Pfam" id="PF03466">
    <property type="entry name" value="LysR_substrate"/>
    <property type="match status" value="1"/>
</dbReference>
<evidence type="ECO:0000256" key="4">
    <source>
        <dbReference type="ARBA" id="ARBA00023163"/>
    </source>
</evidence>
<dbReference type="InterPro" id="IPR000847">
    <property type="entry name" value="LysR_HTH_N"/>
</dbReference>
<keyword evidence="3" id="KW-0238">DNA-binding</keyword>
<dbReference type="AlphaFoldDB" id="A0A6J7H3L3"/>
<comment type="similarity">
    <text evidence="1">Belongs to the LysR transcriptional regulatory family.</text>
</comment>
<feature type="domain" description="HTH lysR-type" evidence="5">
    <location>
        <begin position="10"/>
        <end position="67"/>
    </location>
</feature>
<dbReference type="Pfam" id="PF00126">
    <property type="entry name" value="HTH_1"/>
    <property type="match status" value="1"/>
</dbReference>
<dbReference type="PANTHER" id="PTHR30346">
    <property type="entry name" value="TRANSCRIPTIONAL DUAL REGULATOR HCAR-RELATED"/>
    <property type="match status" value="1"/>
</dbReference>
<protein>
    <submittedName>
        <fullName evidence="6">Unannotated protein</fullName>
    </submittedName>
</protein>
<dbReference type="CDD" id="cd08414">
    <property type="entry name" value="PBP2_LTTR_aromatics_like"/>
    <property type="match status" value="1"/>
</dbReference>
<dbReference type="GO" id="GO:0032993">
    <property type="term" value="C:protein-DNA complex"/>
    <property type="evidence" value="ECO:0007669"/>
    <property type="project" value="TreeGrafter"/>
</dbReference>
<dbReference type="EMBL" id="CAFBMK010000056">
    <property type="protein sequence ID" value="CAB4910970.1"/>
    <property type="molecule type" value="Genomic_DNA"/>
</dbReference>
<keyword evidence="2" id="KW-0805">Transcription regulation</keyword>
<dbReference type="Gene3D" id="1.10.10.10">
    <property type="entry name" value="Winged helix-like DNA-binding domain superfamily/Winged helix DNA-binding domain"/>
    <property type="match status" value="1"/>
</dbReference>
<evidence type="ECO:0000256" key="1">
    <source>
        <dbReference type="ARBA" id="ARBA00009437"/>
    </source>
</evidence>